<dbReference type="eggNOG" id="KOG0524">
    <property type="taxonomic scope" value="Eukaryota"/>
</dbReference>
<evidence type="ECO:0000313" key="13">
    <source>
        <dbReference type="Proteomes" id="UP000009328"/>
    </source>
</evidence>
<dbReference type="NCBIfam" id="NF008854">
    <property type="entry name" value="PRK11892.1"/>
    <property type="match status" value="1"/>
</dbReference>
<dbReference type="FunFam" id="3.40.50.920:FF:000001">
    <property type="entry name" value="Pyruvate dehydrogenase E1 beta subunit"/>
    <property type="match status" value="1"/>
</dbReference>
<keyword evidence="7 10" id="KW-0786">Thiamine pyrophosphate</keyword>
<dbReference type="InterPro" id="IPR005475">
    <property type="entry name" value="Transketolase-like_Pyr-bd"/>
</dbReference>
<dbReference type="Pfam" id="PF02780">
    <property type="entry name" value="Transketolase_C"/>
    <property type="match status" value="1"/>
</dbReference>
<proteinExistence type="predicted"/>
<evidence type="ECO:0000256" key="9">
    <source>
        <dbReference type="ARBA" id="ARBA00023317"/>
    </source>
</evidence>
<dbReference type="Gene3D" id="3.40.50.970">
    <property type="match status" value="1"/>
</dbReference>
<comment type="function">
    <text evidence="10">The pyruvate dehydrogenase complex catalyzes the overall conversion of pyruvate to acetyl-CoA and CO2.</text>
</comment>
<dbReference type="GO" id="GO:0046872">
    <property type="term" value="F:metal ion binding"/>
    <property type="evidence" value="ECO:0007669"/>
    <property type="project" value="UniProtKB-KW"/>
</dbReference>
<gene>
    <name evidence="12" type="primary">PDB1</name>
    <name evidence="12" type="ORF">BN7_4869</name>
</gene>
<dbReference type="CDD" id="cd07036">
    <property type="entry name" value="TPP_PYR_E1-PDHc-beta_like"/>
    <property type="match status" value="1"/>
</dbReference>
<dbReference type="GO" id="GO:0006086">
    <property type="term" value="P:pyruvate decarboxylation to acetyl-CoA"/>
    <property type="evidence" value="ECO:0007669"/>
    <property type="project" value="InterPro"/>
</dbReference>
<protein>
    <recommendedName>
        <fullName evidence="10">Pyruvate dehydrogenase E1 component subunit beta</fullName>
        <ecNumber evidence="10">1.2.4.1</ecNumber>
    </recommendedName>
</protein>
<feature type="domain" description="Transketolase-like pyrimidine-binding" evidence="11">
    <location>
        <begin position="48"/>
        <end position="223"/>
    </location>
</feature>
<keyword evidence="5" id="KW-0630">Potassium</keyword>
<dbReference type="FunCoup" id="K0KTF2">
    <property type="interactions" value="813"/>
</dbReference>
<evidence type="ECO:0000256" key="10">
    <source>
        <dbReference type="RuleBase" id="RU364074"/>
    </source>
</evidence>
<dbReference type="InterPro" id="IPR033248">
    <property type="entry name" value="Transketolase_C"/>
</dbReference>
<dbReference type="GO" id="GO:0005739">
    <property type="term" value="C:mitochondrion"/>
    <property type="evidence" value="ECO:0007669"/>
    <property type="project" value="UniProtKB-SubCell"/>
</dbReference>
<dbReference type="Gene3D" id="3.40.50.920">
    <property type="match status" value="1"/>
</dbReference>
<accession>K0KTF2</accession>
<evidence type="ECO:0000256" key="7">
    <source>
        <dbReference type="ARBA" id="ARBA00023052"/>
    </source>
</evidence>
<dbReference type="SUPFAM" id="SSF52518">
    <property type="entry name" value="Thiamin diphosphate-binding fold (THDP-binding)"/>
    <property type="match status" value="1"/>
</dbReference>
<evidence type="ECO:0000256" key="2">
    <source>
        <dbReference type="ARBA" id="ARBA00004173"/>
    </source>
</evidence>
<comment type="catalytic activity">
    <reaction evidence="10">
        <text>N(6)-[(R)-lipoyl]-L-lysyl-[protein] + pyruvate + H(+) = N(6)-[(R)-S(8)-acetyldihydrolipoyl]-L-lysyl-[protein] + CO2</text>
        <dbReference type="Rhea" id="RHEA:19189"/>
        <dbReference type="Rhea" id="RHEA-COMP:10474"/>
        <dbReference type="Rhea" id="RHEA-COMP:10478"/>
        <dbReference type="ChEBI" id="CHEBI:15361"/>
        <dbReference type="ChEBI" id="CHEBI:15378"/>
        <dbReference type="ChEBI" id="CHEBI:16526"/>
        <dbReference type="ChEBI" id="CHEBI:83099"/>
        <dbReference type="ChEBI" id="CHEBI:83111"/>
        <dbReference type="EC" id="1.2.4.1"/>
    </reaction>
</comment>
<organism evidence="12 13">
    <name type="scientific">Wickerhamomyces ciferrii (strain ATCC 14091 / BCRC 22168 / CBS 111 / JCM 3599 / NBRC 0793 / NRRL Y-1031 F-60-10)</name>
    <name type="common">Yeast</name>
    <name type="synonym">Pichia ciferrii</name>
    <dbReference type="NCBI Taxonomy" id="1206466"/>
    <lineage>
        <taxon>Eukaryota</taxon>
        <taxon>Fungi</taxon>
        <taxon>Dikarya</taxon>
        <taxon>Ascomycota</taxon>
        <taxon>Saccharomycotina</taxon>
        <taxon>Saccharomycetes</taxon>
        <taxon>Phaffomycetales</taxon>
        <taxon>Wickerhamomycetaceae</taxon>
        <taxon>Wickerhamomyces</taxon>
    </lineage>
</organism>
<dbReference type="SMART" id="SM00861">
    <property type="entry name" value="Transket_pyr"/>
    <property type="match status" value="1"/>
</dbReference>
<evidence type="ECO:0000256" key="3">
    <source>
        <dbReference type="ARBA" id="ARBA00022723"/>
    </source>
</evidence>
<dbReference type="PANTHER" id="PTHR11624">
    <property type="entry name" value="DEHYDROGENASE RELATED"/>
    <property type="match status" value="1"/>
</dbReference>
<dbReference type="HOGENOM" id="CLU_012907_1_1_1"/>
<sequence>MSSKFAQVAKTAQLASTLTQRQNLVNAGLKSSFANNRLNSTKAATTTLTVRDAINSALAEELDRDEQVFIMGEEVAQYNGAYKITRGLLDRFGEKRVVDTPITEMGFTGLAVGAALAGLKPVVEFMTFNFAMQSIDQIINSAAKTYYMSGGIQQCNITFRGPNGAAAGVAAQHSQDYAAWYGSIPGLKVVSPWSAEDHRGLVKAAIRDPNPTVILENEIIYGDSFEVSEEVMSPDFVLPIGKAKIEREGTDISIVTHSRNVGYALDTAKVLEEQYGVQAEVINLRSIKPLDVPTIVESVKKTNHLITVEAAFPAFGVGSEIVAQVVESEAFDYLDAPAERVTGAEVPTPYAKELEDFAFPDPETILRAARKVLSL</sequence>
<dbReference type="InParanoid" id="K0KTF2"/>
<dbReference type="SUPFAM" id="SSF52922">
    <property type="entry name" value="TK C-terminal domain-like"/>
    <property type="match status" value="1"/>
</dbReference>
<evidence type="ECO:0000256" key="4">
    <source>
        <dbReference type="ARBA" id="ARBA00022946"/>
    </source>
</evidence>
<dbReference type="InterPro" id="IPR029061">
    <property type="entry name" value="THDP-binding"/>
</dbReference>
<dbReference type="EC" id="1.2.4.1" evidence="10"/>
<keyword evidence="13" id="KW-1185">Reference proteome</keyword>
<dbReference type="STRING" id="1206466.K0KTF2"/>
<dbReference type="AlphaFoldDB" id="K0KTF2"/>
<evidence type="ECO:0000256" key="6">
    <source>
        <dbReference type="ARBA" id="ARBA00023002"/>
    </source>
</evidence>
<evidence type="ECO:0000256" key="8">
    <source>
        <dbReference type="ARBA" id="ARBA00023128"/>
    </source>
</evidence>
<dbReference type="Pfam" id="PF02779">
    <property type="entry name" value="Transket_pyr"/>
    <property type="match status" value="1"/>
</dbReference>
<dbReference type="InterPro" id="IPR027110">
    <property type="entry name" value="PDHB_mito-type"/>
</dbReference>
<dbReference type="NCBIfam" id="NF006667">
    <property type="entry name" value="PRK09212.1"/>
    <property type="match status" value="1"/>
</dbReference>
<keyword evidence="9 10" id="KW-0670">Pyruvate</keyword>
<dbReference type="GO" id="GO:0004739">
    <property type="term" value="F:pyruvate dehydrogenase (acetyl-transferring) activity"/>
    <property type="evidence" value="ECO:0007669"/>
    <property type="project" value="UniProtKB-UniRule"/>
</dbReference>
<evidence type="ECO:0000256" key="5">
    <source>
        <dbReference type="ARBA" id="ARBA00022958"/>
    </source>
</evidence>
<keyword evidence="8" id="KW-0496">Mitochondrion</keyword>
<keyword evidence="4" id="KW-0809">Transit peptide</keyword>
<evidence type="ECO:0000259" key="11">
    <source>
        <dbReference type="SMART" id="SM00861"/>
    </source>
</evidence>
<evidence type="ECO:0000256" key="1">
    <source>
        <dbReference type="ARBA" id="ARBA00001964"/>
    </source>
</evidence>
<keyword evidence="6 10" id="KW-0560">Oxidoreductase</keyword>
<dbReference type="FunFam" id="3.40.50.970:FF:000006">
    <property type="entry name" value="Pyruvate dehydrogenase E1 component subunit beta"/>
    <property type="match status" value="1"/>
</dbReference>
<dbReference type="InterPro" id="IPR009014">
    <property type="entry name" value="Transketo_C/PFOR_II"/>
</dbReference>
<comment type="cofactor">
    <cofactor evidence="1 10">
        <name>thiamine diphosphate</name>
        <dbReference type="ChEBI" id="CHEBI:58937"/>
    </cofactor>
</comment>
<dbReference type="PANTHER" id="PTHR11624:SF96">
    <property type="entry name" value="PYRUVATE DEHYDROGENASE E1 COMPONENT SUBUNIT BETA, MITOCHONDRIAL"/>
    <property type="match status" value="1"/>
</dbReference>
<comment type="caution">
    <text evidence="12">The sequence shown here is derived from an EMBL/GenBank/DDBJ whole genome shotgun (WGS) entry which is preliminary data.</text>
</comment>
<name>K0KTF2_WICCF</name>
<dbReference type="EMBL" id="CAIF01000187">
    <property type="protein sequence ID" value="CCH45287.1"/>
    <property type="molecule type" value="Genomic_DNA"/>
</dbReference>
<dbReference type="Proteomes" id="UP000009328">
    <property type="component" value="Unassembled WGS sequence"/>
</dbReference>
<keyword evidence="3" id="KW-0479">Metal-binding</keyword>
<evidence type="ECO:0000313" key="12">
    <source>
        <dbReference type="EMBL" id="CCH45287.1"/>
    </source>
</evidence>
<reference evidence="12 13" key="1">
    <citation type="journal article" date="2012" name="Eukaryot. Cell">
        <title>Draft genome sequence of Wickerhamomyces ciferrii NRRL Y-1031 F-60-10.</title>
        <authorList>
            <person name="Schneider J."/>
            <person name="Andrea H."/>
            <person name="Blom J."/>
            <person name="Jaenicke S."/>
            <person name="Ruckert C."/>
            <person name="Schorsch C."/>
            <person name="Szczepanowski R."/>
            <person name="Farwick M."/>
            <person name="Goesmann A."/>
            <person name="Puhler A."/>
            <person name="Schaffer S."/>
            <person name="Tauch A."/>
            <person name="Kohler T."/>
            <person name="Brinkrolf K."/>
        </authorList>
    </citation>
    <scope>NUCLEOTIDE SEQUENCE [LARGE SCALE GENOMIC DNA]</scope>
    <source>
        <strain evidence="13">ATCC 14091 / BCRC 22168 / CBS 111 / JCM 3599 / NBRC 0793 / NRRL Y-1031 F-60-10</strain>
    </source>
</reference>
<comment type="subcellular location">
    <subcellularLocation>
        <location evidence="2">Mitochondrion</location>
    </subcellularLocation>
</comment>